<dbReference type="PANTHER" id="PTHR30572">
    <property type="entry name" value="MEMBRANE COMPONENT OF TRANSPORTER-RELATED"/>
    <property type="match status" value="1"/>
</dbReference>
<comment type="caution">
    <text evidence="10">The sequence shown here is derived from an EMBL/GenBank/DDBJ whole genome shotgun (WGS) entry which is preliminary data.</text>
</comment>
<dbReference type="EMBL" id="VUMO01000003">
    <property type="protein sequence ID" value="MSS19509.1"/>
    <property type="molecule type" value="Genomic_DNA"/>
</dbReference>
<dbReference type="GO" id="GO:0005886">
    <property type="term" value="C:plasma membrane"/>
    <property type="evidence" value="ECO:0007669"/>
    <property type="project" value="UniProtKB-SubCell"/>
</dbReference>
<feature type="transmembrane region" description="Helical" evidence="7">
    <location>
        <begin position="21"/>
        <end position="41"/>
    </location>
</feature>
<dbReference type="Pfam" id="PF12704">
    <property type="entry name" value="MacB_PCD"/>
    <property type="match status" value="1"/>
</dbReference>
<feature type="transmembrane region" description="Helical" evidence="7">
    <location>
        <begin position="373"/>
        <end position="394"/>
    </location>
</feature>
<accession>A0A7X2T9F9</accession>
<dbReference type="AlphaFoldDB" id="A0A7X2T9F9"/>
<evidence type="ECO:0000259" key="9">
    <source>
        <dbReference type="Pfam" id="PF12704"/>
    </source>
</evidence>
<evidence type="ECO:0000259" key="8">
    <source>
        <dbReference type="Pfam" id="PF02687"/>
    </source>
</evidence>
<gene>
    <name evidence="10" type="ORF">FYJ52_03650</name>
</gene>
<evidence type="ECO:0000256" key="5">
    <source>
        <dbReference type="ARBA" id="ARBA00023136"/>
    </source>
</evidence>
<proteinExistence type="inferred from homology"/>
<dbReference type="GO" id="GO:0022857">
    <property type="term" value="F:transmembrane transporter activity"/>
    <property type="evidence" value="ECO:0007669"/>
    <property type="project" value="TreeGrafter"/>
</dbReference>
<name>A0A7X2T9F9_9FIRM</name>
<organism evidence="10 11">
    <name type="scientific">Pseudoramibacter porci</name>
    <dbReference type="NCBI Taxonomy" id="2606631"/>
    <lineage>
        <taxon>Bacteria</taxon>
        <taxon>Bacillati</taxon>
        <taxon>Bacillota</taxon>
        <taxon>Clostridia</taxon>
        <taxon>Eubacteriales</taxon>
        <taxon>Eubacteriaceae</taxon>
        <taxon>Pseudoramibacter</taxon>
    </lineage>
</organism>
<evidence type="ECO:0000256" key="1">
    <source>
        <dbReference type="ARBA" id="ARBA00004651"/>
    </source>
</evidence>
<keyword evidence="2" id="KW-1003">Cell membrane</keyword>
<dbReference type="RefSeq" id="WP_154575912.1">
    <property type="nucleotide sequence ID" value="NZ_VUMO01000003.1"/>
</dbReference>
<sequence length="411" mass="43792">MNLRENIRLAITSLKSNKMRALLTMLGIIIGIGSVIAISSIGSAVSRSVSDALSAMASKSVDVYVTPRSSDNGTIDTKDMISQEMIDAFQHHFSGKIDDVAYSTSTGLSGTVDDLKQTKVSLTGANGGYLSYLQLRLVSGHRFTETESRGSRPLAVISKELALKVFGHQDPVGQIMTVRTDNGSVRCTVVGVYKTGSKDIVSAMNGVSDETVYLSAAAANALMRADDGNSEIIVTLSQDANTESLSRQIKTWFNRHYYANNPDAKITTMNIEKQANEVNNQMAKLSLGIALIAGISLLVGGIGVMNIMLVSVTERTREIGIRKALGASNRDIRFQFFVESVIICLIGGLLGIGVGAAIGAVGGHFVHIAVYPTPSSICVAVLFSMAIGLFFGAYPANKAAKLNPIDALRYE</sequence>
<evidence type="ECO:0000256" key="7">
    <source>
        <dbReference type="SAM" id="Phobius"/>
    </source>
</evidence>
<dbReference type="Pfam" id="PF02687">
    <property type="entry name" value="FtsX"/>
    <property type="match status" value="1"/>
</dbReference>
<evidence type="ECO:0000256" key="6">
    <source>
        <dbReference type="ARBA" id="ARBA00038076"/>
    </source>
</evidence>
<keyword evidence="5 7" id="KW-0472">Membrane</keyword>
<feature type="transmembrane region" description="Helical" evidence="7">
    <location>
        <begin position="334"/>
        <end position="361"/>
    </location>
</feature>
<evidence type="ECO:0000256" key="3">
    <source>
        <dbReference type="ARBA" id="ARBA00022692"/>
    </source>
</evidence>
<dbReference type="InterPro" id="IPR050250">
    <property type="entry name" value="Macrolide_Exporter_MacB"/>
</dbReference>
<keyword evidence="3 7" id="KW-0812">Transmembrane</keyword>
<feature type="domain" description="ABC3 transporter permease C-terminal" evidence="8">
    <location>
        <begin position="291"/>
        <end position="404"/>
    </location>
</feature>
<evidence type="ECO:0000256" key="4">
    <source>
        <dbReference type="ARBA" id="ARBA00022989"/>
    </source>
</evidence>
<evidence type="ECO:0000256" key="2">
    <source>
        <dbReference type="ARBA" id="ARBA00022475"/>
    </source>
</evidence>
<evidence type="ECO:0000313" key="11">
    <source>
        <dbReference type="Proteomes" id="UP000461754"/>
    </source>
</evidence>
<dbReference type="Proteomes" id="UP000461754">
    <property type="component" value="Unassembled WGS sequence"/>
</dbReference>
<evidence type="ECO:0000313" key="10">
    <source>
        <dbReference type="EMBL" id="MSS19509.1"/>
    </source>
</evidence>
<reference evidence="10 11" key="1">
    <citation type="submission" date="2019-08" db="EMBL/GenBank/DDBJ databases">
        <title>In-depth cultivation of the pig gut microbiome towards novel bacterial diversity and tailored functional studies.</title>
        <authorList>
            <person name="Wylensek D."/>
            <person name="Hitch T.C.A."/>
            <person name="Clavel T."/>
        </authorList>
    </citation>
    <scope>NUCLEOTIDE SEQUENCE [LARGE SCALE GENOMIC DNA]</scope>
    <source>
        <strain evidence="10 11">RF-744-FAT-4</strain>
    </source>
</reference>
<keyword evidence="11" id="KW-1185">Reference proteome</keyword>
<comment type="subcellular location">
    <subcellularLocation>
        <location evidence="1">Cell membrane</location>
        <topology evidence="1">Multi-pass membrane protein</topology>
    </subcellularLocation>
</comment>
<feature type="transmembrane region" description="Helical" evidence="7">
    <location>
        <begin position="287"/>
        <end position="313"/>
    </location>
</feature>
<keyword evidence="4 7" id="KW-1133">Transmembrane helix</keyword>
<dbReference type="PANTHER" id="PTHR30572:SF4">
    <property type="entry name" value="ABC TRANSPORTER PERMEASE YTRF"/>
    <property type="match status" value="1"/>
</dbReference>
<protein>
    <submittedName>
        <fullName evidence="10">FtsX-like permease family protein</fullName>
    </submittedName>
</protein>
<dbReference type="InterPro" id="IPR003838">
    <property type="entry name" value="ABC3_permease_C"/>
</dbReference>
<feature type="domain" description="MacB-like periplasmic core" evidence="9">
    <location>
        <begin position="22"/>
        <end position="250"/>
    </location>
</feature>
<dbReference type="InterPro" id="IPR025857">
    <property type="entry name" value="MacB_PCD"/>
</dbReference>
<comment type="similarity">
    <text evidence="6">Belongs to the ABC-4 integral membrane protein family.</text>
</comment>